<evidence type="ECO:0000313" key="2">
    <source>
        <dbReference type="EMBL" id="EJK76150.1"/>
    </source>
</evidence>
<organism evidence="2 3">
    <name type="scientific">Thalassiosira oceanica</name>
    <name type="common">Marine diatom</name>
    <dbReference type="NCBI Taxonomy" id="159749"/>
    <lineage>
        <taxon>Eukaryota</taxon>
        <taxon>Sar</taxon>
        <taxon>Stramenopiles</taxon>
        <taxon>Ochrophyta</taxon>
        <taxon>Bacillariophyta</taxon>
        <taxon>Coscinodiscophyceae</taxon>
        <taxon>Thalassiosirophycidae</taxon>
        <taxon>Thalassiosirales</taxon>
        <taxon>Thalassiosiraceae</taxon>
        <taxon>Thalassiosira</taxon>
    </lineage>
</organism>
<feature type="compositionally biased region" description="Basic and acidic residues" evidence="1">
    <location>
        <begin position="919"/>
        <end position="928"/>
    </location>
</feature>
<keyword evidence="3" id="KW-1185">Reference proteome</keyword>
<feature type="non-terminal residue" evidence="2">
    <location>
        <position position="1"/>
    </location>
</feature>
<dbReference type="AlphaFoldDB" id="K0TFM1"/>
<name>K0TFM1_THAOC</name>
<proteinExistence type="predicted"/>
<accession>K0TFM1</accession>
<feature type="region of interest" description="Disordered" evidence="1">
    <location>
        <begin position="214"/>
        <end position="252"/>
    </location>
</feature>
<reference evidence="2 3" key="1">
    <citation type="journal article" date="2012" name="Genome Biol.">
        <title>Genome and low-iron response of an oceanic diatom adapted to chronic iron limitation.</title>
        <authorList>
            <person name="Lommer M."/>
            <person name="Specht M."/>
            <person name="Roy A.S."/>
            <person name="Kraemer L."/>
            <person name="Andreson R."/>
            <person name="Gutowska M.A."/>
            <person name="Wolf J."/>
            <person name="Bergner S.V."/>
            <person name="Schilhabel M.B."/>
            <person name="Klostermeier U.C."/>
            <person name="Beiko R.G."/>
            <person name="Rosenstiel P."/>
            <person name="Hippler M."/>
            <person name="Laroche J."/>
        </authorList>
    </citation>
    <scope>NUCLEOTIDE SEQUENCE [LARGE SCALE GENOMIC DNA]</scope>
    <source>
        <strain evidence="2 3">CCMP1005</strain>
    </source>
</reference>
<feature type="region of interest" description="Disordered" evidence="1">
    <location>
        <begin position="140"/>
        <end position="159"/>
    </location>
</feature>
<evidence type="ECO:0000313" key="3">
    <source>
        <dbReference type="Proteomes" id="UP000266841"/>
    </source>
</evidence>
<feature type="region of interest" description="Disordered" evidence="1">
    <location>
        <begin position="909"/>
        <end position="928"/>
    </location>
</feature>
<evidence type="ECO:0000256" key="1">
    <source>
        <dbReference type="SAM" id="MobiDB-lite"/>
    </source>
</evidence>
<comment type="caution">
    <text evidence="2">The sequence shown here is derived from an EMBL/GenBank/DDBJ whole genome shotgun (WGS) entry which is preliminary data.</text>
</comment>
<gene>
    <name evidence="2" type="ORF">THAOC_02104</name>
</gene>
<protein>
    <submittedName>
        <fullName evidence="2">Uncharacterized protein</fullName>
    </submittedName>
</protein>
<dbReference type="Proteomes" id="UP000266841">
    <property type="component" value="Unassembled WGS sequence"/>
</dbReference>
<dbReference type="OrthoDB" id="119991at2759"/>
<sequence length="928" mass="101865">WSKGGREEGELSIAEVTKELLLGGCGGDASTHQLPIPAASTCTCDAVEGRTGKAGKWRRTTNNSNLAHAVCTFQVHRVGAKVVQVGVGDDPPTDKRYIPQSSLSTFGRQNIRHHVGGEGGSRGNVQSEVCKSCWNRLARQPETEPEAQSETQPRGDPTAAARQAVLEEYVNGQGSSSVRKEAALNSLRMWYRETPPNDPRSRAFFDTHIHQTCVDGARGSRGGRGGGGPGRGGGRGGGLGHGGRGGRGNQGFDLAASLEDADRREGVARGAPPMDRGDVAASAPSARLLRLRENFTPTGVKKKAKADATFSKHQSCNERLIHWLYENHSNVLTADLRNALDDLVADVDYSAVESQYPKYRKRKGKKSLDERKKDHKIKLIRGLISDHLGQPGLEPTSQTICFDSFEQEKDLFIQFLTECRREDGGILKDKFYTGFRSSLTFLYTRYRRTMPVSLAIDLKESMEGIQRVSNEARQHGEGTLYDGDRELSWALYEQFNDWFLAEGTEEGIFAAAFSKMTMTLACRGRSTVCVKHLLWQDDSLSISFGHLKDNQSGKNAIKKLPRNCYCNPLNHSCCVITGLFEYISMNPDIVSKPAEALFSGPLSAQAQRFGRFLSKICTKYEAVIKSEFGYDIRDIGSHSWRKGAQTKLNCGSTGGPTAAAACIRGGHSMGTNRDLYIMGEAASDQVCGRLLAGLPIHLAEFAVSYVDFISIDAADSLAGSVSQADQQQRQAELDAKVDDALESIFGKERLEANAQIRPLLRYGLASVLYHYKRGAYDELLKDSTSKVLPDSSPLRQSPVFSSPAIRELAEYAIISMPWDGNRRYFKEASGLPPHVIMFAYQKQLMESVEAIPQRIEQILDRRQMMSNMSVEDIAELIARGPRFQGIANDIRAVRESVAALAANGVRQGRTGQTANAAPGKKDKPRLLS</sequence>
<feature type="compositionally biased region" description="Gly residues" evidence="1">
    <location>
        <begin position="219"/>
        <end position="249"/>
    </location>
</feature>
<dbReference type="EMBL" id="AGNL01002503">
    <property type="protein sequence ID" value="EJK76150.1"/>
    <property type="molecule type" value="Genomic_DNA"/>
</dbReference>